<comment type="catalytic activity">
    <reaction evidence="1">
        <text>inosine + phosphate = alpha-D-ribose 1-phosphate + hypoxanthine</text>
        <dbReference type="Rhea" id="RHEA:27646"/>
        <dbReference type="ChEBI" id="CHEBI:17368"/>
        <dbReference type="ChEBI" id="CHEBI:17596"/>
        <dbReference type="ChEBI" id="CHEBI:43474"/>
        <dbReference type="ChEBI" id="CHEBI:57720"/>
        <dbReference type="EC" id="2.4.2.1"/>
    </reaction>
    <physiologicalReaction direction="left-to-right" evidence="1">
        <dbReference type="Rhea" id="RHEA:27647"/>
    </physiologicalReaction>
</comment>
<comment type="catalytic activity">
    <reaction evidence="9">
        <text>adenosine + H2O + H(+) = inosine + NH4(+)</text>
        <dbReference type="Rhea" id="RHEA:24408"/>
        <dbReference type="ChEBI" id="CHEBI:15377"/>
        <dbReference type="ChEBI" id="CHEBI:15378"/>
        <dbReference type="ChEBI" id="CHEBI:16335"/>
        <dbReference type="ChEBI" id="CHEBI:17596"/>
        <dbReference type="ChEBI" id="CHEBI:28938"/>
        <dbReference type="EC" id="3.5.4.4"/>
    </reaction>
    <physiologicalReaction direction="left-to-right" evidence="9">
        <dbReference type="Rhea" id="RHEA:24409"/>
    </physiologicalReaction>
</comment>
<dbReference type="PANTHER" id="PTHR30616">
    <property type="entry name" value="UNCHARACTERIZED PROTEIN YFIH"/>
    <property type="match status" value="1"/>
</dbReference>
<evidence type="ECO:0000256" key="4">
    <source>
        <dbReference type="ARBA" id="ARBA00007353"/>
    </source>
</evidence>
<comment type="cofactor">
    <cofactor evidence="2">
        <name>Zn(2+)</name>
        <dbReference type="ChEBI" id="CHEBI:29105"/>
    </cofactor>
</comment>
<evidence type="ECO:0000256" key="7">
    <source>
        <dbReference type="ARBA" id="ARBA00022801"/>
    </source>
</evidence>
<reference evidence="12" key="1">
    <citation type="submission" date="2013-06" db="EMBL/GenBank/DDBJ databases">
        <authorList>
            <person name="Weinstock G."/>
            <person name="Sodergren E."/>
            <person name="Clifton S."/>
            <person name="Fulton L."/>
            <person name="Fulton B."/>
            <person name="Courtney L."/>
            <person name="Fronick C."/>
            <person name="Harrison M."/>
            <person name="Strong C."/>
            <person name="Farmer C."/>
            <person name="Delahaunty K."/>
            <person name="Markovic C."/>
            <person name="Hall O."/>
            <person name="Minx P."/>
            <person name="Tomlinson C."/>
            <person name="Mitreva M."/>
            <person name="Nelson J."/>
            <person name="Hou S."/>
            <person name="Wollam A."/>
            <person name="Pepin K.H."/>
            <person name="Johnson M."/>
            <person name="Bhonagiri V."/>
            <person name="Nash W.E."/>
            <person name="Warren W."/>
            <person name="Chinwalla A."/>
            <person name="Mardis E.R."/>
            <person name="Wilson R.K."/>
        </authorList>
    </citation>
    <scope>NUCLEOTIDE SEQUENCE [LARGE SCALE GENOMIC DNA]</scope>
    <source>
        <strain evidence="12">ATCC 49176</strain>
    </source>
</reference>
<accession>W1Q4D1</accession>
<dbReference type="GO" id="GO:0005507">
    <property type="term" value="F:copper ion binding"/>
    <property type="evidence" value="ECO:0007669"/>
    <property type="project" value="TreeGrafter"/>
</dbReference>
<dbReference type="InterPro" id="IPR011324">
    <property type="entry name" value="Cytotoxic_necrot_fac-like_cat"/>
</dbReference>
<name>W1Q4D1_ABIDE</name>
<dbReference type="InterPro" id="IPR038371">
    <property type="entry name" value="Cu_polyphenol_OxRdtase_sf"/>
</dbReference>
<dbReference type="GO" id="GO:0016787">
    <property type="term" value="F:hydrolase activity"/>
    <property type="evidence" value="ECO:0007669"/>
    <property type="project" value="UniProtKB-KW"/>
</dbReference>
<keyword evidence="13" id="KW-1185">Reference proteome</keyword>
<comment type="caution">
    <text evidence="12">The sequence shown here is derived from an EMBL/GenBank/DDBJ whole genome shotgun (WGS) entry which is preliminary data.</text>
</comment>
<proteinExistence type="inferred from homology"/>
<organism evidence="12 13">
    <name type="scientific">Abiotrophia defectiva ATCC 49176</name>
    <dbReference type="NCBI Taxonomy" id="592010"/>
    <lineage>
        <taxon>Bacteria</taxon>
        <taxon>Bacillati</taxon>
        <taxon>Bacillota</taxon>
        <taxon>Bacilli</taxon>
        <taxon>Lactobacillales</taxon>
        <taxon>Aerococcaceae</taxon>
        <taxon>Abiotrophia</taxon>
    </lineage>
</organism>
<keyword evidence="5" id="KW-0808">Transferase</keyword>
<keyword evidence="7" id="KW-0378">Hydrolase</keyword>
<dbReference type="PANTHER" id="PTHR30616:SF2">
    <property type="entry name" value="PURINE NUCLEOSIDE PHOSPHORYLASE LACC1"/>
    <property type="match status" value="1"/>
</dbReference>
<evidence type="ECO:0000256" key="9">
    <source>
        <dbReference type="ARBA" id="ARBA00047989"/>
    </source>
</evidence>
<dbReference type="EMBL" id="ACIN03000003">
    <property type="protein sequence ID" value="ESK66087.1"/>
    <property type="molecule type" value="Genomic_DNA"/>
</dbReference>
<comment type="catalytic activity">
    <reaction evidence="11">
        <text>S-methyl-5'-thioadenosine + phosphate = 5-(methylsulfanyl)-alpha-D-ribose 1-phosphate + adenine</text>
        <dbReference type="Rhea" id="RHEA:11852"/>
        <dbReference type="ChEBI" id="CHEBI:16708"/>
        <dbReference type="ChEBI" id="CHEBI:17509"/>
        <dbReference type="ChEBI" id="CHEBI:43474"/>
        <dbReference type="ChEBI" id="CHEBI:58533"/>
        <dbReference type="EC" id="2.4.2.28"/>
    </reaction>
    <physiologicalReaction direction="left-to-right" evidence="11">
        <dbReference type="Rhea" id="RHEA:11853"/>
    </physiologicalReaction>
</comment>
<comment type="catalytic activity">
    <reaction evidence="10">
        <text>adenosine + phosphate = alpha-D-ribose 1-phosphate + adenine</text>
        <dbReference type="Rhea" id="RHEA:27642"/>
        <dbReference type="ChEBI" id="CHEBI:16335"/>
        <dbReference type="ChEBI" id="CHEBI:16708"/>
        <dbReference type="ChEBI" id="CHEBI:43474"/>
        <dbReference type="ChEBI" id="CHEBI:57720"/>
        <dbReference type="EC" id="2.4.2.1"/>
    </reaction>
    <physiologicalReaction direction="left-to-right" evidence="10">
        <dbReference type="Rhea" id="RHEA:27643"/>
    </physiologicalReaction>
</comment>
<dbReference type="SUPFAM" id="SSF64438">
    <property type="entry name" value="CNF1/YfiH-like putative cysteine hydrolases"/>
    <property type="match status" value="1"/>
</dbReference>
<gene>
    <name evidence="12" type="ORF">GCWU000182_000429</name>
</gene>
<evidence type="ECO:0008006" key="14">
    <source>
        <dbReference type="Google" id="ProtNLM"/>
    </source>
</evidence>
<evidence type="ECO:0000256" key="6">
    <source>
        <dbReference type="ARBA" id="ARBA00022723"/>
    </source>
</evidence>
<evidence type="ECO:0000256" key="5">
    <source>
        <dbReference type="ARBA" id="ARBA00022679"/>
    </source>
</evidence>
<dbReference type="AlphaFoldDB" id="W1Q4D1"/>
<sequence length="255" mass="28605">MGMDYEYIKGSDYDYYTVPALLEAGLEHRFIGKPLNFKPDFKEASVEVVNRTFLKADMPLAEVHQVHGADICQVRAGQLGTGWGLRTLGDYDGLVTEASDLALMVKIADCIPIILFDPVKKVFALVHSGWPGTLQSIGQKALEVMMSQYDVRPSNLLIAYGPALSMEDFQVQEDVYRRFQPLEASHPQAFKQEDEHHWLIDTKGINKERFLAMGVPLEQQYDVAVSTKQALGCHSYRRDGRDGYGLNAVVAYLKS</sequence>
<keyword evidence="6" id="KW-0479">Metal-binding</keyword>
<keyword evidence="8" id="KW-0862">Zinc</keyword>
<dbReference type="GO" id="GO:0017061">
    <property type="term" value="F:S-methyl-5-thioadenosine phosphorylase activity"/>
    <property type="evidence" value="ECO:0007669"/>
    <property type="project" value="UniProtKB-EC"/>
</dbReference>
<dbReference type="InterPro" id="IPR003730">
    <property type="entry name" value="Cu_polyphenol_OxRdtase"/>
</dbReference>
<dbReference type="eggNOG" id="COG1496">
    <property type="taxonomic scope" value="Bacteria"/>
</dbReference>
<dbReference type="OrthoDB" id="4279at2"/>
<evidence type="ECO:0000313" key="12">
    <source>
        <dbReference type="EMBL" id="ESK66087.1"/>
    </source>
</evidence>
<comment type="similarity">
    <text evidence="4">Belongs to the purine nucleoside phosphorylase YfiH/LACC1 family.</text>
</comment>
<dbReference type="CDD" id="cd16833">
    <property type="entry name" value="YfiH"/>
    <property type="match status" value="1"/>
</dbReference>
<comment type="function">
    <text evidence="3">Purine nucleoside enzyme that catalyzes the phosphorolysis of adenosine and inosine nucleosides, yielding D-ribose 1-phosphate and the respective free bases, adenine and hypoxanthine. Also catalyzes the phosphorolysis of S-methyl-5'-thioadenosine into adenine and S-methyl-5-thio-alpha-D-ribose 1-phosphate. Also has adenosine deaminase activity.</text>
</comment>
<evidence type="ECO:0000256" key="10">
    <source>
        <dbReference type="ARBA" id="ARBA00048968"/>
    </source>
</evidence>
<dbReference type="Gene3D" id="3.60.140.10">
    <property type="entry name" value="CNF1/YfiH-like putative cysteine hydrolases"/>
    <property type="match status" value="1"/>
</dbReference>
<dbReference type="STRING" id="592010.GCWU000182_000429"/>
<dbReference type="HOGENOM" id="CLU_065784_0_2_9"/>
<dbReference type="Proteomes" id="UP000019050">
    <property type="component" value="Unassembled WGS sequence"/>
</dbReference>
<evidence type="ECO:0000256" key="1">
    <source>
        <dbReference type="ARBA" id="ARBA00000553"/>
    </source>
</evidence>
<protein>
    <recommendedName>
        <fullName evidence="14">Purine nucleoside phosphorylase</fullName>
    </recommendedName>
</protein>
<dbReference type="Pfam" id="PF02578">
    <property type="entry name" value="Cu-oxidase_4"/>
    <property type="match status" value="1"/>
</dbReference>
<evidence type="ECO:0000256" key="11">
    <source>
        <dbReference type="ARBA" id="ARBA00049893"/>
    </source>
</evidence>
<evidence type="ECO:0000256" key="8">
    <source>
        <dbReference type="ARBA" id="ARBA00022833"/>
    </source>
</evidence>
<evidence type="ECO:0000313" key="13">
    <source>
        <dbReference type="Proteomes" id="UP000019050"/>
    </source>
</evidence>
<evidence type="ECO:0000256" key="3">
    <source>
        <dbReference type="ARBA" id="ARBA00003215"/>
    </source>
</evidence>
<evidence type="ECO:0000256" key="2">
    <source>
        <dbReference type="ARBA" id="ARBA00001947"/>
    </source>
</evidence>